<gene>
    <name evidence="1" type="ordered locus">ETA_06230</name>
</gene>
<evidence type="ECO:0000313" key="2">
    <source>
        <dbReference type="Proteomes" id="UP000001726"/>
    </source>
</evidence>
<sequence length="135" mass="15325">MGNLFIYLCRRLAIFAKSVFFSLLTMFFLILSAEADNKYSPQTNLKNYALSTCLSQGYQNKEIKEDAAAAARGYLEFGDYSLAAHTAARELGKTFLDKQYGSQSGAPMTLAKYIDFYHSQQLDKLVKEFKDKRDD</sequence>
<dbReference type="InterPro" id="IPR032032">
    <property type="entry name" value="Tai4"/>
</dbReference>
<dbReference type="HOGENOM" id="CLU_163923_0_0_6"/>
<dbReference type="Proteomes" id="UP000001726">
    <property type="component" value="Chromosome"/>
</dbReference>
<name>B2VJE4_ERWT9</name>
<reference evidence="1 2" key="1">
    <citation type="journal article" date="2008" name="Environ. Microbiol.">
        <title>The genome of Erwinia tasmaniensis strain Et1/99, a non-pathogenic bacterium in the genus Erwinia.</title>
        <authorList>
            <person name="Kube M."/>
            <person name="Migdoll A.M."/>
            <person name="Mueller I."/>
            <person name="Kuhl H."/>
            <person name="Beck A."/>
            <person name="Reinhardt R."/>
            <person name="Geider K."/>
        </authorList>
    </citation>
    <scope>NUCLEOTIDE SEQUENCE [LARGE SCALE GENOMIC DNA]</scope>
    <source>
        <strain evidence="2">DSM 17950 / CFBP 7177 / CIP 109463 / NCPPB 4357 / Et1/99</strain>
    </source>
</reference>
<proteinExistence type="predicted"/>
<protein>
    <recommendedName>
        <fullName evidence="3">Type VI secretion protein</fullName>
    </recommendedName>
</protein>
<dbReference type="STRING" id="465817.ETA_06230"/>
<dbReference type="EMBL" id="CU468135">
    <property type="protein sequence ID" value="CAO95669.1"/>
    <property type="molecule type" value="Genomic_DNA"/>
</dbReference>
<dbReference type="OrthoDB" id="6563623at2"/>
<dbReference type="eggNOG" id="ENOG5032UE8">
    <property type="taxonomic scope" value="Bacteria"/>
</dbReference>
<evidence type="ECO:0000313" key="1">
    <source>
        <dbReference type="EMBL" id="CAO95669.1"/>
    </source>
</evidence>
<evidence type="ECO:0008006" key="3">
    <source>
        <dbReference type="Google" id="ProtNLM"/>
    </source>
</evidence>
<dbReference type="Gene3D" id="1.20.120.1620">
    <property type="match status" value="1"/>
</dbReference>
<dbReference type="InterPro" id="IPR038314">
    <property type="entry name" value="T6SS_sf"/>
</dbReference>
<accession>B2VJE4</accession>
<dbReference type="Pfam" id="PF16695">
    <property type="entry name" value="Tai4"/>
    <property type="match status" value="1"/>
</dbReference>
<dbReference type="KEGG" id="eta:ETA_06230"/>
<keyword evidence="2" id="KW-1185">Reference proteome</keyword>
<organism evidence="1 2">
    <name type="scientific">Erwinia tasmaniensis (strain DSM 17950 / CFBP 7177 / CIP 109463 / NCPPB 4357 / Et1/99)</name>
    <dbReference type="NCBI Taxonomy" id="465817"/>
    <lineage>
        <taxon>Bacteria</taxon>
        <taxon>Pseudomonadati</taxon>
        <taxon>Pseudomonadota</taxon>
        <taxon>Gammaproteobacteria</taxon>
        <taxon>Enterobacterales</taxon>
        <taxon>Erwiniaceae</taxon>
        <taxon>Erwinia</taxon>
    </lineage>
</organism>
<dbReference type="AlphaFoldDB" id="B2VJE4"/>